<sequence length="239" mass="25621">MNGQQNTNRRIAIVDNDVLALTALRALIEQQLPQCTVTWTTDDGQTAVDRCLTAATRPELLLVDMSMEGMSGISVCRRIRTETPDVTLLAVTSFTVNTYAAAAASAGAQGIVGKADVNRLCQGIETVLNGGTYVHIRSDDEPATDLPPSVTFQTAQQAYERLDGGHSIGAGGKEPYALSTQETTIMDLCCSGLDFTEIAERLNISPSTVRTHIGHIKTKLGARNLSQAVVRWMTGKGQL</sequence>
<dbReference type="CDD" id="cd17535">
    <property type="entry name" value="REC_NarL-like"/>
    <property type="match status" value="1"/>
</dbReference>
<dbReference type="GO" id="GO:0003677">
    <property type="term" value="F:DNA binding"/>
    <property type="evidence" value="ECO:0007669"/>
    <property type="project" value="UniProtKB-KW"/>
</dbReference>
<reference evidence="8 9" key="1">
    <citation type="submission" date="2018-09" db="EMBL/GenBank/DDBJ databases">
        <title>Characterization of the phylogenetic diversity of five novel species belonging to the genus Bifidobacterium.</title>
        <authorList>
            <person name="Lugli G.A."/>
            <person name="Duranti S."/>
            <person name="Milani C."/>
        </authorList>
    </citation>
    <scope>NUCLEOTIDE SEQUENCE [LARGE SCALE GENOMIC DNA]</scope>
    <source>
        <strain evidence="8 9">2028B</strain>
    </source>
</reference>
<name>A0A430FCY1_9BIFI</name>
<dbReference type="SMART" id="SM00448">
    <property type="entry name" value="REC"/>
    <property type="match status" value="1"/>
</dbReference>
<dbReference type="RefSeq" id="WP_126030224.1">
    <property type="nucleotide sequence ID" value="NZ_QXGJ01000006.1"/>
</dbReference>
<organism evidence="8 9">
    <name type="scientific">Bifidobacterium callimiconis</name>
    <dbReference type="NCBI Taxonomy" id="2306973"/>
    <lineage>
        <taxon>Bacteria</taxon>
        <taxon>Bacillati</taxon>
        <taxon>Actinomycetota</taxon>
        <taxon>Actinomycetes</taxon>
        <taxon>Bifidobacteriales</taxon>
        <taxon>Bifidobacteriaceae</taxon>
        <taxon>Bifidobacterium</taxon>
    </lineage>
</organism>
<dbReference type="SMART" id="SM00421">
    <property type="entry name" value="HTH_LUXR"/>
    <property type="match status" value="1"/>
</dbReference>
<dbReference type="EMBL" id="QXGJ01000006">
    <property type="protein sequence ID" value="RSX50703.1"/>
    <property type="molecule type" value="Genomic_DNA"/>
</dbReference>
<dbReference type="Pfam" id="PF00072">
    <property type="entry name" value="Response_reg"/>
    <property type="match status" value="1"/>
</dbReference>
<dbReference type="PANTHER" id="PTHR43214">
    <property type="entry name" value="TWO-COMPONENT RESPONSE REGULATOR"/>
    <property type="match status" value="1"/>
</dbReference>
<dbReference type="InterPro" id="IPR016032">
    <property type="entry name" value="Sig_transdc_resp-reg_C-effctor"/>
</dbReference>
<gene>
    <name evidence="8" type="ORF">D2E23_1368</name>
</gene>
<feature type="modified residue" description="4-aspartylphosphate" evidence="5">
    <location>
        <position position="64"/>
    </location>
</feature>
<dbReference type="PANTHER" id="PTHR43214:SF24">
    <property type="entry name" value="TRANSCRIPTIONAL REGULATORY PROTEIN NARL-RELATED"/>
    <property type="match status" value="1"/>
</dbReference>
<dbReference type="InterPro" id="IPR039420">
    <property type="entry name" value="WalR-like"/>
</dbReference>
<protein>
    <submittedName>
        <fullName evidence="8">DNA-binding response regulator</fullName>
    </submittedName>
</protein>
<dbReference type="Gene3D" id="3.40.50.2300">
    <property type="match status" value="1"/>
</dbReference>
<dbReference type="GO" id="GO:0006355">
    <property type="term" value="P:regulation of DNA-templated transcription"/>
    <property type="evidence" value="ECO:0007669"/>
    <property type="project" value="InterPro"/>
</dbReference>
<accession>A0A430FCY1</accession>
<dbReference type="InterPro" id="IPR011006">
    <property type="entry name" value="CheY-like_superfamily"/>
</dbReference>
<dbReference type="InterPro" id="IPR036388">
    <property type="entry name" value="WH-like_DNA-bd_sf"/>
</dbReference>
<evidence type="ECO:0000256" key="5">
    <source>
        <dbReference type="PROSITE-ProRule" id="PRU00169"/>
    </source>
</evidence>
<dbReference type="Pfam" id="PF00196">
    <property type="entry name" value="GerE"/>
    <property type="match status" value="1"/>
</dbReference>
<proteinExistence type="predicted"/>
<dbReference type="OrthoDB" id="3231157at2"/>
<dbReference type="InterPro" id="IPR058245">
    <property type="entry name" value="NreC/VraR/RcsB-like_REC"/>
</dbReference>
<dbReference type="PROSITE" id="PS50110">
    <property type="entry name" value="RESPONSE_REGULATORY"/>
    <property type="match status" value="1"/>
</dbReference>
<keyword evidence="1 5" id="KW-0597">Phosphoprotein</keyword>
<dbReference type="SUPFAM" id="SSF46894">
    <property type="entry name" value="C-terminal effector domain of the bipartite response regulators"/>
    <property type="match status" value="1"/>
</dbReference>
<feature type="domain" description="Response regulatory" evidence="7">
    <location>
        <begin position="10"/>
        <end position="129"/>
    </location>
</feature>
<evidence type="ECO:0000256" key="2">
    <source>
        <dbReference type="ARBA" id="ARBA00023015"/>
    </source>
</evidence>
<dbReference type="SUPFAM" id="SSF52172">
    <property type="entry name" value="CheY-like"/>
    <property type="match status" value="1"/>
</dbReference>
<dbReference type="PROSITE" id="PS50043">
    <property type="entry name" value="HTH_LUXR_2"/>
    <property type="match status" value="1"/>
</dbReference>
<evidence type="ECO:0000256" key="1">
    <source>
        <dbReference type="ARBA" id="ARBA00022553"/>
    </source>
</evidence>
<feature type="domain" description="HTH luxR-type" evidence="6">
    <location>
        <begin position="171"/>
        <end position="236"/>
    </location>
</feature>
<dbReference type="InterPro" id="IPR001789">
    <property type="entry name" value="Sig_transdc_resp-reg_receiver"/>
</dbReference>
<evidence type="ECO:0000256" key="4">
    <source>
        <dbReference type="ARBA" id="ARBA00023163"/>
    </source>
</evidence>
<keyword evidence="3 8" id="KW-0238">DNA-binding</keyword>
<evidence type="ECO:0000313" key="8">
    <source>
        <dbReference type="EMBL" id="RSX50703.1"/>
    </source>
</evidence>
<evidence type="ECO:0000259" key="7">
    <source>
        <dbReference type="PROSITE" id="PS50110"/>
    </source>
</evidence>
<dbReference type="Proteomes" id="UP000288607">
    <property type="component" value="Unassembled WGS sequence"/>
</dbReference>
<dbReference type="Gene3D" id="1.10.10.10">
    <property type="entry name" value="Winged helix-like DNA-binding domain superfamily/Winged helix DNA-binding domain"/>
    <property type="match status" value="1"/>
</dbReference>
<evidence type="ECO:0000256" key="3">
    <source>
        <dbReference type="ARBA" id="ARBA00023125"/>
    </source>
</evidence>
<comment type="caution">
    <text evidence="8">The sequence shown here is derived from an EMBL/GenBank/DDBJ whole genome shotgun (WGS) entry which is preliminary data.</text>
</comment>
<dbReference type="PRINTS" id="PR00038">
    <property type="entry name" value="HTHLUXR"/>
</dbReference>
<dbReference type="GO" id="GO:0000160">
    <property type="term" value="P:phosphorelay signal transduction system"/>
    <property type="evidence" value="ECO:0007669"/>
    <property type="project" value="InterPro"/>
</dbReference>
<dbReference type="AlphaFoldDB" id="A0A430FCY1"/>
<evidence type="ECO:0000259" key="6">
    <source>
        <dbReference type="PROSITE" id="PS50043"/>
    </source>
</evidence>
<dbReference type="CDD" id="cd06170">
    <property type="entry name" value="LuxR_C_like"/>
    <property type="match status" value="1"/>
</dbReference>
<keyword evidence="4" id="KW-0804">Transcription</keyword>
<evidence type="ECO:0000313" key="9">
    <source>
        <dbReference type="Proteomes" id="UP000288607"/>
    </source>
</evidence>
<keyword evidence="9" id="KW-1185">Reference proteome</keyword>
<keyword evidence="2" id="KW-0805">Transcription regulation</keyword>
<dbReference type="InterPro" id="IPR000792">
    <property type="entry name" value="Tscrpt_reg_LuxR_C"/>
</dbReference>